<comment type="caution">
    <text evidence="10">The sequence shown here is derived from an EMBL/GenBank/DDBJ whole genome shotgun (WGS) entry which is preliminary data.</text>
</comment>
<dbReference type="InterPro" id="IPR004014">
    <property type="entry name" value="ATPase_P-typ_cation-transptr_N"/>
</dbReference>
<keyword evidence="4" id="KW-0067">ATP-binding</keyword>
<dbReference type="SUPFAM" id="SSF81653">
    <property type="entry name" value="Calcium ATPase, transduction domain A"/>
    <property type="match status" value="1"/>
</dbReference>
<dbReference type="SUPFAM" id="SSF56784">
    <property type="entry name" value="HAD-like"/>
    <property type="match status" value="1"/>
</dbReference>
<protein>
    <recommendedName>
        <fullName evidence="9">Cation-transporting P-type ATPase N-terminal domain-containing protein</fullName>
    </recommendedName>
</protein>
<dbReference type="GO" id="GO:0016020">
    <property type="term" value="C:membrane"/>
    <property type="evidence" value="ECO:0007669"/>
    <property type="project" value="UniProtKB-SubCell"/>
</dbReference>
<dbReference type="Gene3D" id="2.70.150.10">
    <property type="entry name" value="Calcium-transporting ATPase, cytoplasmic transduction domain A"/>
    <property type="match status" value="1"/>
</dbReference>
<dbReference type="InterPro" id="IPR036412">
    <property type="entry name" value="HAD-like_sf"/>
</dbReference>
<dbReference type="Gene3D" id="1.20.1110.10">
    <property type="entry name" value="Calcium-transporting ATPase, transmembrane domain"/>
    <property type="match status" value="4"/>
</dbReference>
<organism evidence="10 11">
    <name type="scientific">Archangium gephyra</name>
    <dbReference type="NCBI Taxonomy" id="48"/>
    <lineage>
        <taxon>Bacteria</taxon>
        <taxon>Pseudomonadati</taxon>
        <taxon>Myxococcota</taxon>
        <taxon>Myxococcia</taxon>
        <taxon>Myxococcales</taxon>
        <taxon>Cystobacterineae</taxon>
        <taxon>Archangiaceae</taxon>
        <taxon>Archangium</taxon>
    </lineage>
</organism>
<dbReference type="InterPro" id="IPR001757">
    <property type="entry name" value="P_typ_ATPase"/>
</dbReference>
<name>A0A2W5T1Y6_9BACT</name>
<feature type="transmembrane region" description="Helical" evidence="8">
    <location>
        <begin position="738"/>
        <end position="758"/>
    </location>
</feature>
<dbReference type="PANTHER" id="PTHR42861">
    <property type="entry name" value="CALCIUM-TRANSPORTING ATPASE"/>
    <property type="match status" value="1"/>
</dbReference>
<dbReference type="Pfam" id="PF00702">
    <property type="entry name" value="Hydrolase"/>
    <property type="match status" value="1"/>
</dbReference>
<evidence type="ECO:0000256" key="3">
    <source>
        <dbReference type="ARBA" id="ARBA00022741"/>
    </source>
</evidence>
<evidence type="ECO:0000256" key="1">
    <source>
        <dbReference type="ARBA" id="ARBA00004141"/>
    </source>
</evidence>
<dbReference type="Pfam" id="PF00690">
    <property type="entry name" value="Cation_ATPase_N"/>
    <property type="match status" value="1"/>
</dbReference>
<dbReference type="InterPro" id="IPR044492">
    <property type="entry name" value="P_typ_ATPase_HD_dom"/>
</dbReference>
<accession>A0A2W5T1Y6</accession>
<dbReference type="SFLD" id="SFLDG00002">
    <property type="entry name" value="C1.7:_P-type_atpase_like"/>
    <property type="match status" value="1"/>
</dbReference>
<evidence type="ECO:0000256" key="8">
    <source>
        <dbReference type="SAM" id="Phobius"/>
    </source>
</evidence>
<feature type="transmembrane region" description="Helical" evidence="8">
    <location>
        <begin position="601"/>
        <end position="621"/>
    </location>
</feature>
<dbReference type="SFLD" id="SFLDS00003">
    <property type="entry name" value="Haloacid_Dehalogenase"/>
    <property type="match status" value="1"/>
</dbReference>
<feature type="transmembrane region" description="Helical" evidence="8">
    <location>
        <begin position="633"/>
        <end position="653"/>
    </location>
</feature>
<keyword evidence="5" id="KW-1278">Translocase</keyword>
<dbReference type="Pfam" id="PF00122">
    <property type="entry name" value="E1-E2_ATPase"/>
    <property type="match status" value="1"/>
</dbReference>
<evidence type="ECO:0000313" key="11">
    <source>
        <dbReference type="Proteomes" id="UP000249061"/>
    </source>
</evidence>
<comment type="subcellular location">
    <subcellularLocation>
        <location evidence="1">Membrane</location>
        <topology evidence="1">Multi-pass membrane protein</topology>
    </subcellularLocation>
</comment>
<dbReference type="InterPro" id="IPR018303">
    <property type="entry name" value="ATPase_P-typ_P_site"/>
</dbReference>
<feature type="transmembrane region" description="Helical" evidence="8">
    <location>
        <begin position="32"/>
        <end position="57"/>
    </location>
</feature>
<dbReference type="GO" id="GO:0005524">
    <property type="term" value="F:ATP binding"/>
    <property type="evidence" value="ECO:0007669"/>
    <property type="project" value="UniProtKB-KW"/>
</dbReference>
<feature type="transmembrane region" description="Helical" evidence="8">
    <location>
        <begin position="252"/>
        <end position="278"/>
    </location>
</feature>
<feature type="transmembrane region" description="Helical" evidence="8">
    <location>
        <begin position="704"/>
        <end position="726"/>
    </location>
</feature>
<sequence length="806" mass="85831">MANTGLTSAEAAERLAKFGPNELQREEGTNPLLLLLAQLKSPMIILLGVAAVVSGVLGEVPEAVAIITIVVLNAVVGFVQEFRAEKAVHALRNMTAPRARVLRDGKATLIPAAEVVPGDVLLLEGGDLVAADSRVLEAHALSIIEAALTGESVPVEKNTTASTPETPLAERHDQVFMGTAVANGSGRAEVLATGSKTELGKIANLLATATEQLTPLQLQLEKVGRSLLWLCLLVVGVVAGLGIWRGQPLLELLVSSISLAVAAVPEGLPAIVTIALAIGVQRMADQHVLVRKLPAVEALGSATVICTDKTGTLTRGVMSTREVWGQDEKQVVYAAAASCDAELNDKGGVGDPTELAILEKARELGIERDAIEQENARRRVFPFDAVRKRMSIERADGVLYVKGAVDLMLPLCVAGTEGALDKNAEMAARGLRVLAIATRTNAPAGEQPPEEGLTLIGLLGLADPPREEAVKAIATAHEAGIRTVMMTGDHPTTAAAIAREMGLVKQDEPLEGRVYARVTPEDKLTIVRELKKKGEIVAMTGDGTNDAPALKEAHVGIAMGITGVEVTREAADMVLADDNFASIIKAVKEGRGIYDNIRKTLVYLLGGNVAELLVTFAASLVGLPLPMLALHLLWVNLVTDGLPALALVMDPASDDALHRKPRPPNEPMLGKREWLRVVATGLLVGGVAFIAFERELETDTLEHARTLAFSTLVFAQIFNAVAFRSFDRVYFEVGVFTNWRLVAVMVTTIALQFGLVALPWTNDLFDLGPFSWKVMGIALGLGLVPATVIEVWKLLRRPFVKRSAAQ</sequence>
<dbReference type="InterPro" id="IPR023298">
    <property type="entry name" value="ATPase_P-typ_TM_dom_sf"/>
</dbReference>
<dbReference type="InterPro" id="IPR023299">
    <property type="entry name" value="ATPase_P-typ_cyto_dom_N"/>
</dbReference>
<evidence type="ECO:0000256" key="7">
    <source>
        <dbReference type="ARBA" id="ARBA00023136"/>
    </source>
</evidence>
<dbReference type="InterPro" id="IPR006068">
    <property type="entry name" value="ATPase_P-typ_cation-transptr_C"/>
</dbReference>
<dbReference type="Gene3D" id="3.40.1110.10">
    <property type="entry name" value="Calcium-transporting ATPase, cytoplasmic domain N"/>
    <property type="match status" value="1"/>
</dbReference>
<dbReference type="PRINTS" id="PR00120">
    <property type="entry name" value="HATPASE"/>
</dbReference>
<dbReference type="SMART" id="SM00831">
    <property type="entry name" value="Cation_ATPase_N"/>
    <property type="match status" value="1"/>
</dbReference>
<feature type="transmembrane region" description="Helical" evidence="8">
    <location>
        <begin position="770"/>
        <end position="792"/>
    </location>
</feature>
<dbReference type="Gene3D" id="3.40.50.1000">
    <property type="entry name" value="HAD superfamily/HAD-like"/>
    <property type="match status" value="1"/>
</dbReference>
<dbReference type="InterPro" id="IPR023214">
    <property type="entry name" value="HAD_sf"/>
</dbReference>
<dbReference type="AlphaFoldDB" id="A0A2W5T1Y6"/>
<feature type="transmembrane region" description="Helical" evidence="8">
    <location>
        <begin position="227"/>
        <end position="246"/>
    </location>
</feature>
<dbReference type="Proteomes" id="UP000249061">
    <property type="component" value="Unassembled WGS sequence"/>
</dbReference>
<dbReference type="SFLD" id="SFLDF00027">
    <property type="entry name" value="p-type_atpase"/>
    <property type="match status" value="1"/>
</dbReference>
<feature type="transmembrane region" description="Helical" evidence="8">
    <location>
        <begin position="674"/>
        <end position="692"/>
    </location>
</feature>
<evidence type="ECO:0000256" key="6">
    <source>
        <dbReference type="ARBA" id="ARBA00022989"/>
    </source>
</evidence>
<dbReference type="NCBIfam" id="TIGR01494">
    <property type="entry name" value="ATPase_P-type"/>
    <property type="match status" value="1"/>
</dbReference>
<dbReference type="EMBL" id="QFQP01000027">
    <property type="protein sequence ID" value="PZR08057.1"/>
    <property type="molecule type" value="Genomic_DNA"/>
</dbReference>
<proteinExistence type="predicted"/>
<feature type="domain" description="Cation-transporting P-type ATPase N-terminal" evidence="9">
    <location>
        <begin position="1"/>
        <end position="59"/>
    </location>
</feature>
<reference evidence="10 11" key="1">
    <citation type="submission" date="2017-08" db="EMBL/GenBank/DDBJ databases">
        <title>Infants hospitalized years apart are colonized by the same room-sourced microbial strains.</title>
        <authorList>
            <person name="Brooks B."/>
            <person name="Olm M.R."/>
            <person name="Firek B.A."/>
            <person name="Baker R."/>
            <person name="Thomas B.C."/>
            <person name="Morowitz M.J."/>
            <person name="Banfield J.F."/>
        </authorList>
    </citation>
    <scope>NUCLEOTIDE SEQUENCE [LARGE SCALE GENOMIC DNA]</scope>
    <source>
        <strain evidence="10">S2_003_000_R2_14</strain>
    </source>
</reference>
<keyword evidence="2 8" id="KW-0812">Transmembrane</keyword>
<dbReference type="PRINTS" id="PR00119">
    <property type="entry name" value="CATATPASE"/>
</dbReference>
<keyword evidence="7 8" id="KW-0472">Membrane</keyword>
<keyword evidence="6 8" id="KW-1133">Transmembrane helix</keyword>
<keyword evidence="3" id="KW-0547">Nucleotide-binding</keyword>
<dbReference type="GO" id="GO:0016887">
    <property type="term" value="F:ATP hydrolysis activity"/>
    <property type="evidence" value="ECO:0007669"/>
    <property type="project" value="InterPro"/>
</dbReference>
<dbReference type="InterPro" id="IPR059000">
    <property type="entry name" value="ATPase_P-type_domA"/>
</dbReference>
<dbReference type="PROSITE" id="PS00154">
    <property type="entry name" value="ATPASE_E1_E2"/>
    <property type="match status" value="1"/>
</dbReference>
<gene>
    <name evidence="10" type="ORF">DI536_25825</name>
</gene>
<dbReference type="SUPFAM" id="SSF81665">
    <property type="entry name" value="Calcium ATPase, transmembrane domain M"/>
    <property type="match status" value="1"/>
</dbReference>
<evidence type="ECO:0000256" key="4">
    <source>
        <dbReference type="ARBA" id="ARBA00022840"/>
    </source>
</evidence>
<evidence type="ECO:0000256" key="5">
    <source>
        <dbReference type="ARBA" id="ARBA00022967"/>
    </source>
</evidence>
<dbReference type="InterPro" id="IPR008250">
    <property type="entry name" value="ATPase_P-typ_transduc_dom_A_sf"/>
</dbReference>
<dbReference type="Pfam" id="PF00689">
    <property type="entry name" value="Cation_ATPase_C"/>
    <property type="match status" value="1"/>
</dbReference>
<evidence type="ECO:0000313" key="10">
    <source>
        <dbReference type="EMBL" id="PZR08057.1"/>
    </source>
</evidence>
<evidence type="ECO:0000256" key="2">
    <source>
        <dbReference type="ARBA" id="ARBA00022692"/>
    </source>
</evidence>
<evidence type="ECO:0000259" key="9">
    <source>
        <dbReference type="SMART" id="SM00831"/>
    </source>
</evidence>
<feature type="transmembrane region" description="Helical" evidence="8">
    <location>
        <begin position="63"/>
        <end position="82"/>
    </location>
</feature>